<dbReference type="SUPFAM" id="SSF50630">
    <property type="entry name" value="Acid proteases"/>
    <property type="match status" value="1"/>
</dbReference>
<evidence type="ECO:0000256" key="1">
    <source>
        <dbReference type="SAM" id="MobiDB-lite"/>
    </source>
</evidence>
<protein>
    <recommendedName>
        <fullName evidence="4">Peptidase A2 domain-containing protein</fullName>
    </recommendedName>
</protein>
<sequence>MPARSDSRIAEQPLPAADSRHQCSVVKRSNTAPASYGYVLPIATAQKITSAHPNEVVDSLRAATIHIHPDREQPDLTELCRCTLDTGSDFNLVSERTLHTLKLPFTPFTTHEVPELTGLGGVPILPIGSVLLKWHMDRHKGVYYQETFYVISEAVQPLFDVLLGKEWLEENRALVRNNQVILACRPGWNRAASLLHGDAQTVAEES</sequence>
<organism evidence="2 3">
    <name type="scientific">Endocarpon pusillum</name>
    <dbReference type="NCBI Taxonomy" id="364733"/>
    <lineage>
        <taxon>Eukaryota</taxon>
        <taxon>Fungi</taxon>
        <taxon>Dikarya</taxon>
        <taxon>Ascomycota</taxon>
        <taxon>Pezizomycotina</taxon>
        <taxon>Eurotiomycetes</taxon>
        <taxon>Chaetothyriomycetidae</taxon>
        <taxon>Verrucariales</taxon>
        <taxon>Verrucariaceae</taxon>
        <taxon>Endocarpon</taxon>
    </lineage>
</organism>
<gene>
    <name evidence="2" type="ORF">GJ744_001471</name>
</gene>
<dbReference type="Gene3D" id="2.40.70.10">
    <property type="entry name" value="Acid Proteases"/>
    <property type="match status" value="1"/>
</dbReference>
<dbReference type="InterPro" id="IPR021109">
    <property type="entry name" value="Peptidase_aspartic_dom_sf"/>
</dbReference>
<dbReference type="EMBL" id="JAACFV010000120">
    <property type="protein sequence ID" value="KAF7505017.1"/>
    <property type="molecule type" value="Genomic_DNA"/>
</dbReference>
<evidence type="ECO:0008006" key="4">
    <source>
        <dbReference type="Google" id="ProtNLM"/>
    </source>
</evidence>
<proteinExistence type="predicted"/>
<keyword evidence="3" id="KW-1185">Reference proteome</keyword>
<evidence type="ECO:0000313" key="3">
    <source>
        <dbReference type="Proteomes" id="UP000606974"/>
    </source>
</evidence>
<comment type="caution">
    <text evidence="2">The sequence shown here is derived from an EMBL/GenBank/DDBJ whole genome shotgun (WGS) entry which is preliminary data.</text>
</comment>
<name>A0A8H7E0L9_9EURO</name>
<accession>A0A8H7E0L9</accession>
<evidence type="ECO:0000313" key="2">
    <source>
        <dbReference type="EMBL" id="KAF7505017.1"/>
    </source>
</evidence>
<reference evidence="2" key="1">
    <citation type="submission" date="2020-02" db="EMBL/GenBank/DDBJ databases">
        <authorList>
            <person name="Palmer J.M."/>
        </authorList>
    </citation>
    <scope>NUCLEOTIDE SEQUENCE</scope>
    <source>
        <strain evidence="2">EPUS1.4</strain>
        <tissue evidence="2">Thallus</tissue>
    </source>
</reference>
<dbReference type="Proteomes" id="UP000606974">
    <property type="component" value="Unassembled WGS sequence"/>
</dbReference>
<feature type="region of interest" description="Disordered" evidence="1">
    <location>
        <begin position="1"/>
        <end position="21"/>
    </location>
</feature>
<dbReference type="OrthoDB" id="3799661at2759"/>
<dbReference type="AlphaFoldDB" id="A0A8H7E0L9"/>
<dbReference type="CDD" id="cd00303">
    <property type="entry name" value="retropepsin_like"/>
    <property type="match status" value="1"/>
</dbReference>